<organism evidence="1 2">
    <name type="scientific">Bizionia algoritergicola</name>
    <dbReference type="NCBI Taxonomy" id="291187"/>
    <lineage>
        <taxon>Bacteria</taxon>
        <taxon>Pseudomonadati</taxon>
        <taxon>Bacteroidota</taxon>
        <taxon>Flavobacteriia</taxon>
        <taxon>Flavobacteriales</taxon>
        <taxon>Flavobacteriaceae</taxon>
        <taxon>Bizionia</taxon>
    </lineage>
</organism>
<accession>A0A5D0R2B9</accession>
<dbReference type="OrthoDB" id="1439630at2"/>
<proteinExistence type="predicted"/>
<evidence type="ECO:0000313" key="2">
    <source>
        <dbReference type="Proteomes" id="UP000324358"/>
    </source>
</evidence>
<sequence length="274" mass="32613">MNTFQPTAIVNFQNFIHSSNIERLIKNFIKQHVNEEEQPLNIDSSKGIITYYNDIDDKVLEIKFETQLKELLWKVTNDIKVEIDLSNAMLSQKEKKKYWDTILMSFDFMLESNQGVFSTFPICIKPSEEIKDYLKIKYQFPFENQYDSPSYFTLKRNYSRADLKKIYNFMDDFSFIDADKYSFDDFFSIFNYKDVKLVLQFDTSTEVMVCLLSEISYLYTDFTRKKIHESARFITKSGKVLSVSNYENTIKRIESKSNSDLNNIRKFFSENFPK</sequence>
<evidence type="ECO:0000313" key="1">
    <source>
        <dbReference type="EMBL" id="TYB75135.1"/>
    </source>
</evidence>
<protein>
    <submittedName>
        <fullName evidence="1">Uncharacterized protein</fullName>
    </submittedName>
</protein>
<dbReference type="RefSeq" id="WP_066254412.1">
    <property type="nucleotide sequence ID" value="NZ_VSKL01000001.1"/>
</dbReference>
<keyword evidence="2" id="KW-1185">Reference proteome</keyword>
<comment type="caution">
    <text evidence="1">The sequence shown here is derived from an EMBL/GenBank/DDBJ whole genome shotgun (WGS) entry which is preliminary data.</text>
</comment>
<reference evidence="1 2" key="1">
    <citation type="submission" date="2019-08" db="EMBL/GenBank/DDBJ databases">
        <title>Genomes of Antarctic Bizionia species.</title>
        <authorList>
            <person name="Bowman J.P."/>
        </authorList>
    </citation>
    <scope>NUCLEOTIDE SEQUENCE [LARGE SCALE GENOMIC DNA]</scope>
    <source>
        <strain evidence="1 2">APA-1</strain>
    </source>
</reference>
<dbReference type="Proteomes" id="UP000324358">
    <property type="component" value="Unassembled WGS sequence"/>
</dbReference>
<gene>
    <name evidence="1" type="ORF">ES675_03130</name>
</gene>
<dbReference type="EMBL" id="VSKL01000001">
    <property type="protein sequence ID" value="TYB75135.1"/>
    <property type="molecule type" value="Genomic_DNA"/>
</dbReference>
<name>A0A5D0R2B9_9FLAO</name>
<dbReference type="AlphaFoldDB" id="A0A5D0R2B9"/>